<accession>A0A7S3M5M5</accession>
<evidence type="ECO:0000256" key="1">
    <source>
        <dbReference type="SAM" id="MobiDB-lite"/>
    </source>
</evidence>
<feature type="region of interest" description="Disordered" evidence="1">
    <location>
        <begin position="91"/>
        <end position="110"/>
    </location>
</feature>
<organism evidence="2">
    <name type="scientific">Spumella elongata</name>
    <dbReference type="NCBI Taxonomy" id="89044"/>
    <lineage>
        <taxon>Eukaryota</taxon>
        <taxon>Sar</taxon>
        <taxon>Stramenopiles</taxon>
        <taxon>Ochrophyta</taxon>
        <taxon>Chrysophyceae</taxon>
        <taxon>Chromulinales</taxon>
        <taxon>Chromulinaceae</taxon>
        <taxon>Spumella</taxon>
    </lineage>
</organism>
<sequence length="145" mass="16453">MSRVNPFVLIHTVSNDSSDMSPTCSPRSKFVSTCMNCNFTFRLGSSDSNEFCSKDCQTCYLIYISNPAHTPKKFKAEQKSGKQLVYEFQKELDRQNDESKTARSSMEDDKMVEIHELPSSPVKFPTKQTMVTPIAKRGWFGTAVM</sequence>
<dbReference type="AlphaFoldDB" id="A0A7S3M5M5"/>
<evidence type="ECO:0000313" key="2">
    <source>
        <dbReference type="EMBL" id="CAE0284345.1"/>
    </source>
</evidence>
<proteinExistence type="predicted"/>
<dbReference type="EMBL" id="HBIC01026485">
    <property type="protein sequence ID" value="CAE0284345.1"/>
    <property type="molecule type" value="Transcribed_RNA"/>
</dbReference>
<reference evidence="2" key="1">
    <citation type="submission" date="2021-01" db="EMBL/GenBank/DDBJ databases">
        <authorList>
            <person name="Corre E."/>
            <person name="Pelletier E."/>
            <person name="Niang G."/>
            <person name="Scheremetjew M."/>
            <person name="Finn R."/>
            <person name="Kale V."/>
            <person name="Holt S."/>
            <person name="Cochrane G."/>
            <person name="Meng A."/>
            <person name="Brown T."/>
            <person name="Cohen L."/>
        </authorList>
    </citation>
    <scope>NUCLEOTIDE SEQUENCE</scope>
    <source>
        <strain evidence="2">CCAP 955/1</strain>
    </source>
</reference>
<name>A0A7S3M5M5_9STRA</name>
<protein>
    <submittedName>
        <fullName evidence="2">Uncharacterized protein</fullName>
    </submittedName>
</protein>
<gene>
    <name evidence="2" type="ORF">SELO1098_LOCUS13186</name>
</gene>